<sequence length="96" mass="11974">MVRKLDSDNNMCMQAISDVVELMLNELWINYFEIPTDVQKRWFEKWAEKFTWPEEQKQKIRKAYDYRAGRHYQQIMKDVRDSELQRLKWLSETLRR</sequence>
<organism evidence="1 2">
    <name type="scientific">Stylosanthes scabra</name>
    <dbReference type="NCBI Taxonomy" id="79078"/>
    <lineage>
        <taxon>Eukaryota</taxon>
        <taxon>Viridiplantae</taxon>
        <taxon>Streptophyta</taxon>
        <taxon>Embryophyta</taxon>
        <taxon>Tracheophyta</taxon>
        <taxon>Spermatophyta</taxon>
        <taxon>Magnoliopsida</taxon>
        <taxon>eudicotyledons</taxon>
        <taxon>Gunneridae</taxon>
        <taxon>Pentapetalae</taxon>
        <taxon>rosids</taxon>
        <taxon>fabids</taxon>
        <taxon>Fabales</taxon>
        <taxon>Fabaceae</taxon>
        <taxon>Papilionoideae</taxon>
        <taxon>50 kb inversion clade</taxon>
        <taxon>dalbergioids sensu lato</taxon>
        <taxon>Dalbergieae</taxon>
        <taxon>Pterocarpus clade</taxon>
        <taxon>Stylosanthes</taxon>
    </lineage>
</organism>
<name>A0ABU6QMB7_9FABA</name>
<evidence type="ECO:0000313" key="2">
    <source>
        <dbReference type="Proteomes" id="UP001341840"/>
    </source>
</evidence>
<accession>A0ABU6QMB7</accession>
<protein>
    <submittedName>
        <fullName evidence="1">Uncharacterized protein</fullName>
    </submittedName>
</protein>
<comment type="caution">
    <text evidence="1">The sequence shown here is derived from an EMBL/GenBank/DDBJ whole genome shotgun (WGS) entry which is preliminary data.</text>
</comment>
<reference evidence="1 2" key="1">
    <citation type="journal article" date="2023" name="Plants (Basel)">
        <title>Bridging the Gap: Combining Genomics and Transcriptomics Approaches to Understand Stylosanthes scabra, an Orphan Legume from the Brazilian Caatinga.</title>
        <authorList>
            <person name="Ferreira-Neto J.R.C."/>
            <person name="da Silva M.D."/>
            <person name="Binneck E."/>
            <person name="de Melo N.F."/>
            <person name="da Silva R.H."/>
            <person name="de Melo A.L.T.M."/>
            <person name="Pandolfi V."/>
            <person name="Bustamante F.O."/>
            <person name="Brasileiro-Vidal A.C."/>
            <person name="Benko-Iseppon A.M."/>
        </authorList>
    </citation>
    <scope>NUCLEOTIDE SEQUENCE [LARGE SCALE GENOMIC DNA]</scope>
    <source>
        <tissue evidence="1">Leaves</tissue>
    </source>
</reference>
<dbReference type="EMBL" id="JASCZI010000627">
    <property type="protein sequence ID" value="MED6112736.1"/>
    <property type="molecule type" value="Genomic_DNA"/>
</dbReference>
<keyword evidence="2" id="KW-1185">Reference proteome</keyword>
<dbReference type="Proteomes" id="UP001341840">
    <property type="component" value="Unassembled WGS sequence"/>
</dbReference>
<evidence type="ECO:0000313" key="1">
    <source>
        <dbReference type="EMBL" id="MED6112736.1"/>
    </source>
</evidence>
<gene>
    <name evidence="1" type="ORF">PIB30_064380</name>
</gene>
<proteinExistence type="predicted"/>